<evidence type="ECO:0000256" key="2">
    <source>
        <dbReference type="ARBA" id="ARBA00022691"/>
    </source>
</evidence>
<evidence type="ECO:0000256" key="4">
    <source>
        <dbReference type="ARBA" id="ARBA00023004"/>
    </source>
</evidence>
<dbReference type="SUPFAM" id="SSF52242">
    <property type="entry name" value="Cobalamin (vitamin B12)-binding domain"/>
    <property type="match status" value="1"/>
</dbReference>
<dbReference type="PANTHER" id="PTHR43409:SF16">
    <property type="entry name" value="SLR0320 PROTEIN"/>
    <property type="match status" value="1"/>
</dbReference>
<dbReference type="InterPro" id="IPR007197">
    <property type="entry name" value="rSAM"/>
</dbReference>
<dbReference type="Gene3D" id="3.80.30.20">
    <property type="entry name" value="tm_1862 like domain"/>
    <property type="match status" value="1"/>
</dbReference>
<comment type="cofactor">
    <cofactor evidence="1">
        <name>[4Fe-4S] cluster</name>
        <dbReference type="ChEBI" id="CHEBI:49883"/>
    </cofactor>
</comment>
<comment type="caution">
    <text evidence="8">The sequence shown here is derived from an EMBL/GenBank/DDBJ whole genome shotgun (WGS) entry which is preliminary data.</text>
</comment>
<evidence type="ECO:0000259" key="7">
    <source>
        <dbReference type="PROSITE" id="PS51918"/>
    </source>
</evidence>
<dbReference type="GO" id="GO:0003824">
    <property type="term" value="F:catalytic activity"/>
    <property type="evidence" value="ECO:0007669"/>
    <property type="project" value="InterPro"/>
</dbReference>
<keyword evidence="5" id="KW-0411">Iron-sulfur</keyword>
<dbReference type="GO" id="GO:0005829">
    <property type="term" value="C:cytosol"/>
    <property type="evidence" value="ECO:0007669"/>
    <property type="project" value="TreeGrafter"/>
</dbReference>
<dbReference type="SFLD" id="SFLDS00029">
    <property type="entry name" value="Radical_SAM"/>
    <property type="match status" value="1"/>
</dbReference>
<dbReference type="SMART" id="SM00729">
    <property type="entry name" value="Elp3"/>
    <property type="match status" value="1"/>
</dbReference>
<dbReference type="Proteomes" id="UP000295247">
    <property type="component" value="Unassembled WGS sequence"/>
</dbReference>
<dbReference type="InterPro" id="IPR036724">
    <property type="entry name" value="Cobalamin-bd_sf"/>
</dbReference>
<dbReference type="InterPro" id="IPR023404">
    <property type="entry name" value="rSAM_horseshoe"/>
</dbReference>
<proteinExistence type="predicted"/>
<evidence type="ECO:0000313" key="9">
    <source>
        <dbReference type="Proteomes" id="UP000295247"/>
    </source>
</evidence>
<dbReference type="InterPro" id="IPR034466">
    <property type="entry name" value="Methyltransferase_Class_B"/>
</dbReference>
<dbReference type="InterPro" id="IPR006638">
    <property type="entry name" value="Elp3/MiaA/NifB-like_rSAM"/>
</dbReference>
<evidence type="ECO:0000313" key="8">
    <source>
        <dbReference type="EMBL" id="TCW38165.1"/>
    </source>
</evidence>
<dbReference type="Gene3D" id="3.40.50.280">
    <property type="entry name" value="Cobalamin-binding domain"/>
    <property type="match status" value="1"/>
</dbReference>
<dbReference type="RefSeq" id="WP_132228560.1">
    <property type="nucleotide sequence ID" value="NZ_NRRH01000035.1"/>
</dbReference>
<evidence type="ECO:0000259" key="6">
    <source>
        <dbReference type="PROSITE" id="PS51332"/>
    </source>
</evidence>
<dbReference type="PANTHER" id="PTHR43409">
    <property type="entry name" value="ANAEROBIC MAGNESIUM-PROTOPORPHYRIN IX MONOMETHYL ESTER CYCLASE-RELATED"/>
    <property type="match status" value="1"/>
</dbReference>
<dbReference type="PROSITE" id="PS51332">
    <property type="entry name" value="B12_BINDING"/>
    <property type="match status" value="1"/>
</dbReference>
<dbReference type="AlphaFoldDB" id="A0A4R4AGE5"/>
<sequence length="530" mass="60471">MKLTLITPTPPDISAFDVRALSAHVRACGHQCRLIFLPGSIGRLRADREVIYHYPPEVLDDLATLSADADLIGLSFMTQYFDRALQVTEHLRRVHDAPLVWGGVHPSSRPDEALEHADMVVIGEGEHTLVELLECLARGADHRRVRGLWVREGEQRHRNPQRPLIDDLDSLPPFDFSNDDHYVLDPRAGRLRPLTDALLREILPLLPGPGGTLRRAFRTMTDRGCPHRCTYCSVSAIKARCAEDGVPYLRFRGVERVIAELVAVRERFPFVEAFQFFDDTFFARPRAQIEDFAARYRERVGLPFYVQASPSTLNERKLLALLDAGLVYVEFGIQSGSERIKRLYDRTESNERVVAAAELLHRHRDRLLPPDYHVITDNPWETEADAMDTVRLLYRLPKPFGLAVSNLVFYPHTPLYDRAVAEGLLTDTGPALYRKPFFAPRRTYPNFLLHLFTFQHVPRWVYRVLISERAVRLFSRPALLAPLGLVTRVGEGLRLLAKGGGALARGDWWRIARYLQRLRPVDPGVTGRRH</sequence>
<dbReference type="GO" id="GO:0046872">
    <property type="term" value="F:metal ion binding"/>
    <property type="evidence" value="ECO:0007669"/>
    <property type="project" value="UniProtKB-KW"/>
</dbReference>
<name>A0A4R4AGE5_MARGR</name>
<organism evidence="8 9">
    <name type="scientific">Marichromatium gracile</name>
    <name type="common">Chromatium gracile</name>
    <dbReference type="NCBI Taxonomy" id="1048"/>
    <lineage>
        <taxon>Bacteria</taxon>
        <taxon>Pseudomonadati</taxon>
        <taxon>Pseudomonadota</taxon>
        <taxon>Gammaproteobacteria</taxon>
        <taxon>Chromatiales</taxon>
        <taxon>Chromatiaceae</taxon>
        <taxon>Marichromatium</taxon>
    </lineage>
</organism>
<dbReference type="SUPFAM" id="SSF102114">
    <property type="entry name" value="Radical SAM enzymes"/>
    <property type="match status" value="1"/>
</dbReference>
<dbReference type="Pfam" id="PF02310">
    <property type="entry name" value="B12-binding"/>
    <property type="match status" value="1"/>
</dbReference>
<dbReference type="GO" id="GO:0051539">
    <property type="term" value="F:4 iron, 4 sulfur cluster binding"/>
    <property type="evidence" value="ECO:0007669"/>
    <property type="project" value="UniProtKB-KW"/>
</dbReference>
<dbReference type="SFLD" id="SFLDG01123">
    <property type="entry name" value="methyltransferase_(Class_B)"/>
    <property type="match status" value="1"/>
</dbReference>
<keyword evidence="4" id="KW-0408">Iron</keyword>
<protein>
    <submittedName>
        <fullName evidence="8">Radical SAM superfamily enzyme YgiQ (UPF0313 family)</fullName>
    </submittedName>
</protein>
<dbReference type="EMBL" id="SMDC01000002">
    <property type="protein sequence ID" value="TCW38165.1"/>
    <property type="molecule type" value="Genomic_DNA"/>
</dbReference>
<evidence type="ECO:0000256" key="5">
    <source>
        <dbReference type="ARBA" id="ARBA00023014"/>
    </source>
</evidence>
<keyword evidence="3" id="KW-0479">Metal-binding</keyword>
<dbReference type="GO" id="GO:0031419">
    <property type="term" value="F:cobalamin binding"/>
    <property type="evidence" value="ECO:0007669"/>
    <property type="project" value="InterPro"/>
</dbReference>
<accession>A0A4R4AGE5</accession>
<dbReference type="Pfam" id="PF04055">
    <property type="entry name" value="Radical_SAM"/>
    <property type="match status" value="1"/>
</dbReference>
<dbReference type="PROSITE" id="PS51918">
    <property type="entry name" value="RADICAL_SAM"/>
    <property type="match status" value="1"/>
</dbReference>
<dbReference type="SFLD" id="SFLDG01082">
    <property type="entry name" value="B12-binding_domain_containing"/>
    <property type="match status" value="1"/>
</dbReference>
<keyword evidence="2" id="KW-0949">S-adenosyl-L-methionine</keyword>
<reference evidence="8 9" key="1">
    <citation type="submission" date="2019-03" db="EMBL/GenBank/DDBJ databases">
        <title>Genomic Encyclopedia of Type Strains, Phase IV (KMG-IV): sequencing the most valuable type-strain genomes for metagenomic binning, comparative biology and taxonomic classification.</title>
        <authorList>
            <person name="Goeker M."/>
        </authorList>
    </citation>
    <scope>NUCLEOTIDE SEQUENCE [LARGE SCALE GENOMIC DNA]</scope>
    <source>
        <strain evidence="8 9">DSM 203</strain>
    </source>
</reference>
<dbReference type="InterPro" id="IPR006158">
    <property type="entry name" value="Cobalamin-bd"/>
</dbReference>
<evidence type="ECO:0000256" key="1">
    <source>
        <dbReference type="ARBA" id="ARBA00001966"/>
    </source>
</evidence>
<dbReference type="InterPro" id="IPR051198">
    <property type="entry name" value="BchE-like"/>
</dbReference>
<evidence type="ECO:0000256" key="3">
    <source>
        <dbReference type="ARBA" id="ARBA00022723"/>
    </source>
</evidence>
<dbReference type="CDD" id="cd02068">
    <property type="entry name" value="radical_SAM_B12_BD"/>
    <property type="match status" value="1"/>
</dbReference>
<dbReference type="CDD" id="cd01335">
    <property type="entry name" value="Radical_SAM"/>
    <property type="match status" value="1"/>
</dbReference>
<feature type="domain" description="Radical SAM core" evidence="7">
    <location>
        <begin position="209"/>
        <end position="446"/>
    </location>
</feature>
<gene>
    <name evidence="8" type="ORF">EDC29_10255</name>
</gene>
<feature type="domain" description="B12-binding" evidence="6">
    <location>
        <begin position="1"/>
        <end position="143"/>
    </location>
</feature>
<dbReference type="InterPro" id="IPR058240">
    <property type="entry name" value="rSAM_sf"/>
</dbReference>